<dbReference type="InterPro" id="IPR019291">
    <property type="entry name" value="Host_attachment_protein"/>
</dbReference>
<evidence type="ECO:0000313" key="1">
    <source>
        <dbReference type="EMBL" id="RII83196.1"/>
    </source>
</evidence>
<evidence type="ECO:0008006" key="3">
    <source>
        <dbReference type="Google" id="ProtNLM"/>
    </source>
</evidence>
<keyword evidence="2" id="KW-1185">Reference proteome</keyword>
<protein>
    <recommendedName>
        <fullName evidence="3">Host attachment protein</fullName>
    </recommendedName>
</protein>
<evidence type="ECO:0000313" key="2">
    <source>
        <dbReference type="Proteomes" id="UP000266483"/>
    </source>
</evidence>
<reference evidence="1 2" key="1">
    <citation type="submission" date="2017-08" db="EMBL/GenBank/DDBJ databases">
        <title>Pusillimonas indicus sp. nov., a member of the family Alcaligenaceae isolated from surface seawater.</title>
        <authorList>
            <person name="Li J."/>
        </authorList>
    </citation>
    <scope>NUCLEOTIDE SEQUENCE [LARGE SCALE GENOMIC DNA]</scope>
    <source>
        <strain evidence="1 2">17-4A</strain>
    </source>
</reference>
<sequence>MEKTWVLIANSERAYCFERAGSNHSLTQLADFTHRHQRLSDKAREGDLTGAAGKGHGRTAHAGTQFEPHTETHAKERAAFARQIASYINDGVAQKLCTSIVLIVTSPMLGELRSCLDVAAKKLLHASAVGDLTGFAGAELKSRVDSAIQSSGGKS</sequence>
<accession>A0ABX9MXC6</accession>
<gene>
    <name evidence="1" type="ORF">CJO09_06200</name>
</gene>
<name>A0ABX9MXC6_9BURK</name>
<dbReference type="Pfam" id="PF10116">
    <property type="entry name" value="Host_attach"/>
    <property type="match status" value="1"/>
</dbReference>
<dbReference type="RefSeq" id="WP_119441597.1">
    <property type="nucleotide sequence ID" value="NZ_CP170494.1"/>
</dbReference>
<dbReference type="EMBL" id="NQOU01000002">
    <property type="protein sequence ID" value="RII83196.1"/>
    <property type="molecule type" value="Genomic_DNA"/>
</dbReference>
<dbReference type="Proteomes" id="UP000266483">
    <property type="component" value="Unassembled WGS sequence"/>
</dbReference>
<proteinExistence type="predicted"/>
<organism evidence="1 2">
    <name type="scientific">Neopusillimonas maritima</name>
    <dbReference type="NCBI Taxonomy" id="2026239"/>
    <lineage>
        <taxon>Bacteria</taxon>
        <taxon>Pseudomonadati</taxon>
        <taxon>Pseudomonadota</taxon>
        <taxon>Betaproteobacteria</taxon>
        <taxon>Burkholderiales</taxon>
        <taxon>Alcaligenaceae</taxon>
        <taxon>Neopusillimonas</taxon>
    </lineage>
</organism>
<comment type="caution">
    <text evidence="1">The sequence shown here is derived from an EMBL/GenBank/DDBJ whole genome shotgun (WGS) entry which is preliminary data.</text>
</comment>